<protein>
    <submittedName>
        <fullName evidence="1">Glycosyltransferase family 4 protein</fullName>
    </submittedName>
</protein>
<evidence type="ECO:0000313" key="2">
    <source>
        <dbReference type="Proteomes" id="UP001234913"/>
    </source>
</evidence>
<proteinExistence type="predicted"/>
<sequence length="401" mass="46545">MAKKKNLILCQYFYPEYVSSATLPTQMAEDLLKKGIDVDVMCGWPYEYSKRKHVKKRESYYGINIERLKYTKLNSKSKVGRIVNFFSLFVSFVMKMPKMMKYDEILVYSNPPILPLIPDILYRYFKKPYSFVVYDIAPDNALKTGATQPGSLIDRLMKYINKHVYHNAKNIIVLGTEMKNYLLDNNIATRENHIHVIPNWYDTQNLTDAIVRNDEFKKLRSQYEKILLYSGNMGQLQDMQTIIDFVKQNKHDDRTLTIFCGHGKKQHLIREAVQKYQLKHVRVYDFLTGSDYTDVLKIADACFASLVPEGIGLGVPSKNYGYLAAKKPLILIMDKQSDIVRHIEEYDAGIHVANGDAAAILHFIQTHSQDALKIKGAHAYQLFKNEYTRQKSTNKYYELLK</sequence>
<reference evidence="1" key="1">
    <citation type="submission" date="2024-09" db="EMBL/GenBank/DDBJ databases">
        <authorList>
            <person name="Gagne-Thivierge C."/>
        </authorList>
    </citation>
    <scope>NUCLEOTIDE SEQUENCE</scope>
    <source>
        <strain evidence="1">SC310</strain>
    </source>
</reference>
<name>A0ACD5FQ51_STAHY</name>
<accession>A0ACD5FQ51</accession>
<dbReference type="EMBL" id="CP171742">
    <property type="protein sequence ID" value="XKR70162.1"/>
    <property type="molecule type" value="Genomic_DNA"/>
</dbReference>
<organism evidence="1 2">
    <name type="scientific">Staphylococcus hyicus</name>
    <dbReference type="NCBI Taxonomy" id="1284"/>
    <lineage>
        <taxon>Bacteria</taxon>
        <taxon>Bacillati</taxon>
        <taxon>Bacillota</taxon>
        <taxon>Bacilli</taxon>
        <taxon>Bacillales</taxon>
        <taxon>Staphylococcaceae</taxon>
        <taxon>Staphylococcus</taxon>
    </lineage>
</organism>
<evidence type="ECO:0000313" key="1">
    <source>
        <dbReference type="EMBL" id="XKR70162.1"/>
    </source>
</evidence>
<dbReference type="Proteomes" id="UP001234913">
    <property type="component" value="Chromosome"/>
</dbReference>
<keyword evidence="2" id="KW-1185">Reference proteome</keyword>
<gene>
    <name evidence="1" type="ORF">QUC96_004900</name>
</gene>